<keyword evidence="1 2" id="KW-0812">Transmembrane</keyword>
<dbReference type="EMBL" id="GG662657">
    <property type="protein sequence ID" value="EWS73888.1"/>
    <property type="molecule type" value="Genomic_DNA"/>
</dbReference>
<organism evidence="2 3">
    <name type="scientific">Tetrahymena thermophila (strain SB210)</name>
    <dbReference type="NCBI Taxonomy" id="312017"/>
    <lineage>
        <taxon>Eukaryota</taxon>
        <taxon>Sar</taxon>
        <taxon>Alveolata</taxon>
        <taxon>Ciliophora</taxon>
        <taxon>Intramacronucleata</taxon>
        <taxon>Oligohymenophorea</taxon>
        <taxon>Hymenostomatida</taxon>
        <taxon>Tetrahymenina</taxon>
        <taxon>Tetrahymenidae</taxon>
        <taxon>Tetrahymena</taxon>
    </lineage>
</organism>
<reference evidence="3" key="1">
    <citation type="journal article" date="2006" name="PLoS Biol.">
        <title>Macronuclear genome sequence of the ciliate Tetrahymena thermophila, a model eukaryote.</title>
        <authorList>
            <person name="Eisen J.A."/>
            <person name="Coyne R.S."/>
            <person name="Wu M."/>
            <person name="Wu D."/>
            <person name="Thiagarajan M."/>
            <person name="Wortman J.R."/>
            <person name="Badger J.H."/>
            <person name="Ren Q."/>
            <person name="Amedeo P."/>
            <person name="Jones K.M."/>
            <person name="Tallon L.J."/>
            <person name="Delcher A.L."/>
            <person name="Salzberg S.L."/>
            <person name="Silva J.C."/>
            <person name="Haas B.J."/>
            <person name="Majoros W.H."/>
            <person name="Farzad M."/>
            <person name="Carlton J.M."/>
            <person name="Smith R.K. Jr."/>
            <person name="Garg J."/>
            <person name="Pearlman R.E."/>
            <person name="Karrer K.M."/>
            <person name="Sun L."/>
            <person name="Manning G."/>
            <person name="Elde N.C."/>
            <person name="Turkewitz A.P."/>
            <person name="Asai D.J."/>
            <person name="Wilkes D.E."/>
            <person name="Wang Y."/>
            <person name="Cai H."/>
            <person name="Collins K."/>
            <person name="Stewart B.A."/>
            <person name="Lee S.R."/>
            <person name="Wilamowska K."/>
            <person name="Weinberg Z."/>
            <person name="Ruzzo W.L."/>
            <person name="Wloga D."/>
            <person name="Gaertig J."/>
            <person name="Frankel J."/>
            <person name="Tsao C.-C."/>
            <person name="Gorovsky M.A."/>
            <person name="Keeling P.J."/>
            <person name="Waller R.F."/>
            <person name="Patron N.J."/>
            <person name="Cherry J.M."/>
            <person name="Stover N.A."/>
            <person name="Krieger C.J."/>
            <person name="del Toro C."/>
            <person name="Ryder H.F."/>
            <person name="Williamson S.C."/>
            <person name="Barbeau R.A."/>
            <person name="Hamilton E.P."/>
            <person name="Orias E."/>
        </authorList>
    </citation>
    <scope>NUCLEOTIDE SEQUENCE [LARGE SCALE GENOMIC DNA]</scope>
    <source>
        <strain evidence="3">SB210</strain>
    </source>
</reference>
<dbReference type="GeneID" id="24442144"/>
<feature type="transmembrane region" description="Helical" evidence="1">
    <location>
        <begin position="149"/>
        <end position="168"/>
    </location>
</feature>
<keyword evidence="1" id="KW-1133">Transmembrane helix</keyword>
<dbReference type="RefSeq" id="XP_012653578.1">
    <property type="nucleotide sequence ID" value="XM_012798124.1"/>
</dbReference>
<feature type="transmembrane region" description="Helical" evidence="1">
    <location>
        <begin position="95"/>
        <end position="113"/>
    </location>
</feature>
<feature type="transmembrane region" description="Helical" evidence="1">
    <location>
        <begin position="119"/>
        <end position="137"/>
    </location>
</feature>
<gene>
    <name evidence="2" type="ORF">TTHERM_001312331</name>
</gene>
<keyword evidence="3" id="KW-1185">Reference proteome</keyword>
<accession>W7XBT7</accession>
<proteinExistence type="predicted"/>
<keyword evidence="1" id="KW-0472">Membrane</keyword>
<dbReference type="KEGG" id="tet:TTHERM_001312331"/>
<dbReference type="PANTHER" id="PTHR11319">
    <property type="entry name" value="G PROTEIN-COUPLED RECEPTOR-RELATED"/>
    <property type="match status" value="1"/>
</dbReference>
<evidence type="ECO:0000256" key="1">
    <source>
        <dbReference type="SAM" id="Phobius"/>
    </source>
</evidence>
<name>W7XBT7_TETTS</name>
<sequence length="291" mass="35034">MQYSLKSLDLQLNCQVFDNQLFVTEYLSISCNELYNDNIYNLIALALVVTALLIIYGYFVLKIYQRRFTRKTYQNQILFGFFTYEYKQQHHLWDLVRLIYKMFLFFIMQFSYLPTHLQLVMSILASLTYTLLTQNFYPYANKKLNVLDFRISCLTTICFCLNSIQFRLDQKELQLTYTVALVCLVLLIMVITFSQILFNFKLKLVKTIQIMQDKSSKFKFIVKLFNMDKYIERSLKAQILWEKLRKILSNMNLKNLKQYFEDKDVKDKLKQFYKVKNQITYKISNQDQAQI</sequence>
<evidence type="ECO:0000313" key="3">
    <source>
        <dbReference type="Proteomes" id="UP000009168"/>
    </source>
</evidence>
<dbReference type="InParanoid" id="W7XBT7"/>
<feature type="transmembrane region" description="Helical" evidence="1">
    <location>
        <begin position="174"/>
        <end position="198"/>
    </location>
</feature>
<evidence type="ECO:0000313" key="2">
    <source>
        <dbReference type="EMBL" id="EWS73888.1"/>
    </source>
</evidence>
<feature type="transmembrane region" description="Helical" evidence="1">
    <location>
        <begin position="39"/>
        <end position="61"/>
    </location>
</feature>
<protein>
    <submittedName>
        <fullName evidence="2">Transmembrane protein, putative</fullName>
    </submittedName>
</protein>
<dbReference type="PANTHER" id="PTHR11319:SF35">
    <property type="entry name" value="OUTER MEMBRANE PROTEIN PMPC-RELATED"/>
    <property type="match status" value="1"/>
</dbReference>
<dbReference type="Proteomes" id="UP000009168">
    <property type="component" value="Unassembled WGS sequence"/>
</dbReference>
<dbReference type="AlphaFoldDB" id="W7XBT7"/>